<dbReference type="PANTHER" id="PTHR10010">
    <property type="entry name" value="SOLUTE CARRIER FAMILY 34 SODIUM PHOSPHATE , MEMBER 2-RELATED"/>
    <property type="match status" value="1"/>
</dbReference>
<evidence type="ECO:0000256" key="3">
    <source>
        <dbReference type="ARBA" id="ARBA00022692"/>
    </source>
</evidence>
<evidence type="ECO:0000256" key="5">
    <source>
        <dbReference type="ARBA" id="ARBA00023136"/>
    </source>
</evidence>
<feature type="transmembrane region" description="Helical" evidence="7">
    <location>
        <begin position="673"/>
        <end position="693"/>
    </location>
</feature>
<feature type="region of interest" description="Disordered" evidence="6">
    <location>
        <begin position="319"/>
        <end position="338"/>
    </location>
</feature>
<feature type="transmembrane region" description="Helical" evidence="7">
    <location>
        <begin position="248"/>
        <end position="266"/>
    </location>
</feature>
<dbReference type="Proteomes" id="UP001209412">
    <property type="component" value="Unassembled WGS sequence"/>
</dbReference>
<reference evidence="9" key="1">
    <citation type="submission" date="2022-06" db="EMBL/GenBank/DDBJ databases">
        <title>PHB producers.</title>
        <authorList>
            <person name="Besaury L."/>
        </authorList>
    </citation>
    <scope>NUCLEOTIDE SEQUENCE</scope>
    <source>
        <strain evidence="9 10">SEWS6</strain>
    </source>
</reference>
<keyword evidence="5 7" id="KW-0472">Membrane</keyword>
<proteinExistence type="predicted"/>
<evidence type="ECO:0000313" key="9">
    <source>
        <dbReference type="EMBL" id="MDQ6411870.1"/>
    </source>
</evidence>
<evidence type="ECO:0000313" key="10">
    <source>
        <dbReference type="Proteomes" id="UP001209412"/>
    </source>
</evidence>
<keyword evidence="10" id="KW-1185">Reference proteome</keyword>
<organism evidence="9 11">
    <name type="scientific">Paraburkholderia madseniana</name>
    <dbReference type="NCBI Taxonomy" id="2599607"/>
    <lineage>
        <taxon>Bacteria</taxon>
        <taxon>Pseudomonadati</taxon>
        <taxon>Pseudomonadota</taxon>
        <taxon>Betaproteobacteria</taxon>
        <taxon>Burkholderiales</taxon>
        <taxon>Burkholderiaceae</taxon>
        <taxon>Paraburkholderia</taxon>
    </lineage>
</organism>
<dbReference type="Pfam" id="PF02690">
    <property type="entry name" value="Na_Pi_cotrans"/>
    <property type="match status" value="2"/>
</dbReference>
<dbReference type="InterPro" id="IPR003841">
    <property type="entry name" value="Na/Pi_transpt"/>
</dbReference>
<evidence type="ECO:0000256" key="6">
    <source>
        <dbReference type="SAM" id="MobiDB-lite"/>
    </source>
</evidence>
<feature type="transmembrane region" description="Helical" evidence="7">
    <location>
        <begin position="98"/>
        <end position="122"/>
    </location>
</feature>
<feature type="transmembrane region" description="Helical" evidence="7">
    <location>
        <begin position="286"/>
        <end position="303"/>
    </location>
</feature>
<dbReference type="AlphaFoldDB" id="A0AAP5BK52"/>
<dbReference type="GO" id="GO:0005436">
    <property type="term" value="F:sodium:phosphate symporter activity"/>
    <property type="evidence" value="ECO:0007669"/>
    <property type="project" value="InterPro"/>
</dbReference>
<dbReference type="EMBL" id="JAPKHW010000036">
    <property type="protein sequence ID" value="MCX4150052.1"/>
    <property type="molecule type" value="Genomic_DNA"/>
</dbReference>
<evidence type="ECO:0000256" key="1">
    <source>
        <dbReference type="ARBA" id="ARBA00004651"/>
    </source>
</evidence>
<feature type="transmembrane region" description="Helical" evidence="7">
    <location>
        <begin position="214"/>
        <end position="236"/>
    </location>
</feature>
<dbReference type="Proteomes" id="UP001242288">
    <property type="component" value="Unassembled WGS sequence"/>
</dbReference>
<dbReference type="PANTHER" id="PTHR10010:SF46">
    <property type="entry name" value="SODIUM-DEPENDENT PHOSPHATE TRANSPORT PROTEIN 2B"/>
    <property type="match status" value="1"/>
</dbReference>
<feature type="transmembrane region" description="Helical" evidence="7">
    <location>
        <begin position="134"/>
        <end position="152"/>
    </location>
</feature>
<comment type="subcellular location">
    <subcellularLocation>
        <location evidence="1">Cell membrane</location>
        <topology evidence="1">Multi-pass membrane protein</topology>
    </subcellularLocation>
</comment>
<evidence type="ECO:0000256" key="4">
    <source>
        <dbReference type="ARBA" id="ARBA00022989"/>
    </source>
</evidence>
<dbReference type="GO" id="GO:0005886">
    <property type="term" value="C:plasma membrane"/>
    <property type="evidence" value="ECO:0007669"/>
    <property type="project" value="UniProtKB-SubCell"/>
</dbReference>
<name>A0AAP5BK52_9BURK</name>
<dbReference type="NCBIfam" id="NF037997">
    <property type="entry name" value="Na_Pi_symport"/>
    <property type="match status" value="1"/>
</dbReference>
<evidence type="ECO:0000313" key="11">
    <source>
        <dbReference type="Proteomes" id="UP001242288"/>
    </source>
</evidence>
<dbReference type="EMBL" id="JAMXWF010000036">
    <property type="protein sequence ID" value="MDQ6411870.1"/>
    <property type="molecule type" value="Genomic_DNA"/>
</dbReference>
<accession>A0AAP5BK52</accession>
<dbReference type="RefSeq" id="WP_266260824.1">
    <property type="nucleotide sequence ID" value="NZ_JAMXWF010000036.1"/>
</dbReference>
<keyword evidence="3 7" id="KW-0812">Transmembrane</keyword>
<evidence type="ECO:0000256" key="7">
    <source>
        <dbReference type="SAM" id="Phobius"/>
    </source>
</evidence>
<comment type="caution">
    <text evidence="9">The sequence shown here is derived from an EMBL/GenBank/DDBJ whole genome shotgun (WGS) entry which is preliminary data.</text>
</comment>
<evidence type="ECO:0000313" key="8">
    <source>
        <dbReference type="EMBL" id="MCX4150052.1"/>
    </source>
</evidence>
<protein>
    <submittedName>
        <fullName evidence="9">Na/Pi symporter</fullName>
    </submittedName>
</protein>
<sequence length="696" mass="73853">MITTFTLIDLAGSVALLLLGTQMVQTGMHRAFGAGLRSLLGRSLRGGFRAFLAGTGATAVLQSSATTGLMTEGFAAEGGVGLVPALAVMLGANVGVTLIVQVLSFDLAAAVSPALILVGALMFRKVSNTRAHDLGRMFIGLGLMLLALHHLLELMTDYEDAPSLRMLLGAASTVPVVDVLLAAGLTWAADSNVAAVLLITSLCARNVVPPNTAFALVMGANLGTAINPVLAGTGPYDPASKRLPVGNLLTRLIGVVAALAALGPIGRFMVTMEPDNARVVADFHTLFNLVLAGVFLPILPHYASLLTRLLPSLVAVADPQQPPGTDPTARQIPKGVPETAAPNALRLADRFGEMLSGTRAASTDRERQLIVEIRQRGDILDSLNSAARTYLTPPDPEQLAASAHPHLDEKVRVAYREGSRGIGVREGRGHSLEHVGPDGNATTYYPASSLWLTLQDLQVVQQLEPAEGETQSTLTTCVRGTASFDDIRLSIIGEPGNSTRMVQISFAAREIRSADRHGLREWQDALGTTFSDVPLGIARLGYNRSDREMQEPDQWWASCHVPESSMKALIEGVEAGRLAAVKVGLCLSNVYTSRQVFADFPGQAYLFLRPGKEDSAAESPEIAGGYVVHLALDFGKVRLGALNHSERSPEGQQQTTGSETNSISALVDKLSKLVASLKWLAVLVAVLVVVFAFKNR</sequence>
<dbReference type="GO" id="GO:0044341">
    <property type="term" value="P:sodium-dependent phosphate transport"/>
    <property type="evidence" value="ECO:0007669"/>
    <property type="project" value="InterPro"/>
</dbReference>
<keyword evidence="4 7" id="KW-1133">Transmembrane helix</keyword>
<evidence type="ECO:0000256" key="2">
    <source>
        <dbReference type="ARBA" id="ARBA00022475"/>
    </source>
</evidence>
<gene>
    <name evidence="9" type="ORF">NIE36_32480</name>
    <name evidence="8" type="ORF">OSB80_32545</name>
</gene>
<keyword evidence="2" id="KW-1003">Cell membrane</keyword>